<keyword evidence="4" id="KW-0507">mRNA processing</keyword>
<dbReference type="Pfam" id="PF02778">
    <property type="entry name" value="tRNA_int_endo_N"/>
    <property type="match status" value="1"/>
</dbReference>
<dbReference type="DNASU" id="444131"/>
<dbReference type="PIRSF" id="PIRSF011789">
    <property type="entry name" value="tRNA_splic_SEN2"/>
    <property type="match status" value="1"/>
</dbReference>
<dbReference type="GO" id="GO:0000214">
    <property type="term" value="C:tRNA-intron endonuclease complex"/>
    <property type="evidence" value="ECO:0000318"/>
    <property type="project" value="GO_Central"/>
</dbReference>
<dbReference type="RefSeq" id="XP_018095841.1">
    <property type="nucleotide sequence ID" value="XM_018240352.2"/>
</dbReference>
<evidence type="ECO:0000313" key="19">
    <source>
        <dbReference type="RefSeq" id="XP_018095841.1"/>
    </source>
</evidence>
<dbReference type="RefSeq" id="NP_001085705.1">
    <property type="nucleotide sequence ID" value="NM_001092236.1"/>
</dbReference>
<dbReference type="FunFam" id="3.40.1350.10:FF:000001">
    <property type="entry name" value="tRNA-splicing endonuclease subunit Sen2"/>
    <property type="match status" value="1"/>
</dbReference>
<dbReference type="RefSeq" id="XP_018095838.1">
    <property type="nucleotide sequence ID" value="XM_018240349.2"/>
</dbReference>
<evidence type="ECO:0000256" key="8">
    <source>
        <dbReference type="ARBA" id="ARBA00071058"/>
    </source>
</evidence>
<reference evidence="16" key="1">
    <citation type="journal article" date="2002" name="Dev. Dyn.">
        <title>Genetic and genomic tools for Xenopus research: The NIH Xenopus initiative.</title>
        <authorList>
            <person name="Klein S.L."/>
            <person name="Strausberg R.L."/>
            <person name="Wagner L."/>
            <person name="Pontius J."/>
            <person name="Clifton S.W."/>
            <person name="Richardson P."/>
        </authorList>
    </citation>
    <scope>NUCLEOTIDE SEQUENCE</scope>
</reference>
<evidence type="ECO:0000256" key="6">
    <source>
        <dbReference type="ARBA" id="ARBA00023239"/>
    </source>
</evidence>
<dbReference type="InterPro" id="IPR036167">
    <property type="entry name" value="tRNA_intron_Endo_cat-like_sf"/>
</dbReference>
<evidence type="ECO:0000256" key="9">
    <source>
        <dbReference type="PIRNR" id="PIRNR011789"/>
    </source>
</evidence>
<dbReference type="PANTHER" id="PTHR21227:SF0">
    <property type="entry name" value="TRNA-SPLICING ENDONUCLEASE SUBUNIT SEN2"/>
    <property type="match status" value="1"/>
</dbReference>
<keyword evidence="16 17" id="KW-0255">Endonuclease</keyword>
<dbReference type="OrthoDB" id="10249562at2759"/>
<comment type="similarity">
    <text evidence="2 9">Belongs to the tRNA-intron endonuclease family.</text>
</comment>
<dbReference type="Xenbase" id="XB-GENE-5907126">
    <property type="gene designation" value="tsen2.L"/>
</dbReference>
<feature type="compositionally biased region" description="Polar residues" evidence="11">
    <location>
        <begin position="161"/>
        <end position="170"/>
    </location>
</feature>
<evidence type="ECO:0000313" key="15">
    <source>
        <dbReference type="Proteomes" id="UP000186698"/>
    </source>
</evidence>
<feature type="active site" evidence="10">
    <location>
        <position position="372"/>
    </location>
</feature>
<dbReference type="InterPro" id="IPR006676">
    <property type="entry name" value="tRNA_splic"/>
</dbReference>
<sequence length="460" mass="52870">MSKATFHAPKRKRKVYESYESPFPIPLAHDHSSRDFHICQAEILNNHVIVRSTEDIELLYGKGYFGKGILSRSRPQHSIAEQQLQSKWKDIKVNLPIISSRRYKLHLEWAKNLLEEQGLGTESINKILADYTREVDISAEGDVVEENPPAESRMDLDPENGTKSQSSDSNPGKESEGKVFLEGNPEYDPLAKYGPEVLQEERAEEEPDRNKLEKVHCPKHDDFILHCGCKPRRETLQNELDSPARPHMEYLLVEEVQENVDLGPEGTEENKGARGRGRLVCRRNPFRIFEYLQLSREEAFFLVYALGCLTISYKKEPLTIQKLWEVFCAAQPSFSTKYLAYHHFRSKGWVPKVGLKYGTDLLLYRKGPPFYHASYSVIVELVNDKGEGTPLRPLSWRSLAGLHRTTANVSKELLFCYLIKPAGFTDSDFISPACIHRIKVQELIVSRWVSSRERMDHEEL</sequence>
<feature type="active site" evidence="10">
    <location>
        <position position="411"/>
    </location>
</feature>
<dbReference type="Gene3D" id="3.40.1350.10">
    <property type="match status" value="1"/>
</dbReference>
<dbReference type="AlphaFoldDB" id="Q6GPB4"/>
<dbReference type="GO" id="GO:0006397">
    <property type="term" value="P:mRNA processing"/>
    <property type="evidence" value="ECO:0007669"/>
    <property type="project" value="UniProtKB-KW"/>
</dbReference>
<evidence type="ECO:0000313" key="17">
    <source>
        <dbReference type="RefSeq" id="XP_018095838.1"/>
    </source>
</evidence>
<dbReference type="Pfam" id="PF01974">
    <property type="entry name" value="tRNA_int_endo"/>
    <property type="match status" value="1"/>
</dbReference>
<feature type="active site" evidence="10">
    <location>
        <position position="364"/>
    </location>
</feature>
<evidence type="ECO:0000259" key="13">
    <source>
        <dbReference type="Pfam" id="PF02778"/>
    </source>
</evidence>
<dbReference type="RefSeq" id="XP_041445206.1">
    <property type="nucleotide sequence ID" value="XM_041589272.1"/>
</dbReference>
<dbReference type="Bgee" id="444131">
    <property type="expression patterns" value="Expressed in oocyte and 19 other cell types or tissues"/>
</dbReference>
<dbReference type="InterPro" id="IPR006677">
    <property type="entry name" value="tRNA_intron_Endonuc_cat-like"/>
</dbReference>
<keyword evidence="15" id="KW-1185">Reference proteome</keyword>
<dbReference type="SUPFAM" id="SSF53032">
    <property type="entry name" value="tRNA-intron endonuclease catalytic domain-like"/>
    <property type="match status" value="1"/>
</dbReference>
<evidence type="ECO:0000256" key="7">
    <source>
        <dbReference type="ARBA" id="ARBA00023242"/>
    </source>
</evidence>
<feature type="domain" description="tRNA intron endonuclease N-terminal" evidence="13">
    <location>
        <begin position="286"/>
        <end position="324"/>
    </location>
</feature>
<evidence type="ECO:0000256" key="10">
    <source>
        <dbReference type="PIRSR" id="PIRSR011789-1"/>
    </source>
</evidence>
<keyword evidence="5 9" id="KW-0819">tRNA processing</keyword>
<dbReference type="CDD" id="cd22363">
    <property type="entry name" value="tRNA-intron_lyase_C"/>
    <property type="match status" value="1"/>
</dbReference>
<keyword evidence="6 9" id="KW-0456">Lyase</keyword>
<dbReference type="GO" id="GO:0005737">
    <property type="term" value="C:cytoplasm"/>
    <property type="evidence" value="ECO:0000318"/>
    <property type="project" value="GO_Central"/>
</dbReference>
<dbReference type="EMBL" id="BC073227">
    <property type="protein sequence ID" value="AAH73227.1"/>
    <property type="molecule type" value="mRNA"/>
</dbReference>
<dbReference type="GO" id="GO:0000379">
    <property type="term" value="P:tRNA-type intron splice site recognition and cleavage"/>
    <property type="evidence" value="ECO:0000318"/>
    <property type="project" value="GO_Central"/>
</dbReference>
<keyword evidence="16 17" id="KW-0540">Nuclease</keyword>
<name>Q6GPB4_XENLA</name>
<evidence type="ECO:0000256" key="3">
    <source>
        <dbReference type="ARBA" id="ARBA00012573"/>
    </source>
</evidence>
<comment type="function">
    <text evidence="9">Constitutes one of the two catalytic subunit of the tRNA-splicing endonuclease complex, a complex responsible for identification and cleavage of the splice sites in pre-tRNA. It cleaves pre-tRNA at the 5'- and 3'-splice sites to release the intron. The products are an intron and two tRNA half-molecules bearing 2',3'-cyclic phosphate and 5'-OH termini. There are no conserved sequences at the splice sites, but the intron is invariably located at the same site in the gene, placing the splice sites an invariant distance from the constant structural features of the tRNA body.</text>
</comment>
<dbReference type="CTD" id="444131"/>
<evidence type="ECO:0000313" key="14">
    <source>
        <dbReference type="EMBL" id="AAH73227.1"/>
    </source>
</evidence>
<dbReference type="GO" id="GO:0003676">
    <property type="term" value="F:nucleic acid binding"/>
    <property type="evidence" value="ECO:0007669"/>
    <property type="project" value="InterPro"/>
</dbReference>
<dbReference type="EC" id="4.6.1.16" evidence="3 9"/>
<evidence type="ECO:0000259" key="12">
    <source>
        <dbReference type="Pfam" id="PF01974"/>
    </source>
</evidence>
<feature type="region of interest" description="Disordered" evidence="11">
    <location>
        <begin position="139"/>
        <end position="191"/>
    </location>
</feature>
<evidence type="ECO:0000313" key="18">
    <source>
        <dbReference type="RefSeq" id="XP_018095840.1"/>
    </source>
</evidence>
<reference evidence="16 17" key="3">
    <citation type="submission" date="2025-04" db="UniProtKB">
        <authorList>
            <consortium name="RefSeq"/>
        </authorList>
    </citation>
    <scope>IDENTIFICATION</scope>
    <source>
        <strain evidence="17 18">J_2021</strain>
        <tissue evidence="17 18">Erythrocytes</tissue>
    </source>
</reference>
<evidence type="ECO:0000256" key="5">
    <source>
        <dbReference type="ARBA" id="ARBA00022694"/>
    </source>
</evidence>
<accession>Q6GPB4</accession>
<dbReference type="PANTHER" id="PTHR21227">
    <property type="entry name" value="TRNA-SPLICING ENDONUCLEASE SUBUNIT SEN2"/>
    <property type="match status" value="1"/>
</dbReference>
<dbReference type="InterPro" id="IPR011856">
    <property type="entry name" value="tRNA_endonuc-like_dom_sf"/>
</dbReference>
<dbReference type="RefSeq" id="XP_018095840.1">
    <property type="nucleotide sequence ID" value="XM_018240351.2"/>
</dbReference>
<dbReference type="InterPro" id="IPR006678">
    <property type="entry name" value="tRNA_intron_Endonuc_N"/>
</dbReference>
<evidence type="ECO:0000256" key="2">
    <source>
        <dbReference type="ARBA" id="ARBA00008078"/>
    </source>
</evidence>
<dbReference type="KEGG" id="xla:444131"/>
<keyword evidence="16 17" id="KW-0378">Hydrolase</keyword>
<dbReference type="AGR" id="Xenbase:XB-GENE-5907126"/>
<evidence type="ECO:0000256" key="11">
    <source>
        <dbReference type="SAM" id="MobiDB-lite"/>
    </source>
</evidence>
<evidence type="ECO:0000313" key="21">
    <source>
        <dbReference type="Xenbase" id="XB-GENE-5907126"/>
    </source>
</evidence>
<evidence type="ECO:0000313" key="20">
    <source>
        <dbReference type="RefSeq" id="XP_041445206.1"/>
    </source>
</evidence>
<dbReference type="GO" id="GO:0008033">
    <property type="term" value="P:tRNA processing"/>
    <property type="evidence" value="ECO:0000318"/>
    <property type="project" value="GO_Central"/>
</dbReference>
<evidence type="ECO:0000313" key="16">
    <source>
        <dbReference type="RefSeq" id="NP_001085705.1"/>
    </source>
</evidence>
<feature type="domain" description="tRNA intron endonuclease catalytic" evidence="12">
    <location>
        <begin position="334"/>
        <end position="418"/>
    </location>
</feature>
<evidence type="ECO:0000256" key="1">
    <source>
        <dbReference type="ARBA" id="ARBA00004123"/>
    </source>
</evidence>
<comment type="subcellular location">
    <subcellularLocation>
        <location evidence="1 9">Nucleus</location>
    </subcellularLocation>
</comment>
<proteinExistence type="evidence at transcript level"/>
<dbReference type="Proteomes" id="UP000186698">
    <property type="component" value="Chromosome 4L"/>
</dbReference>
<evidence type="ECO:0000256" key="4">
    <source>
        <dbReference type="ARBA" id="ARBA00022664"/>
    </source>
</evidence>
<protein>
    <recommendedName>
        <fullName evidence="8 9">tRNA-splicing endonuclease subunit Sen2</fullName>
        <ecNumber evidence="3 9">4.6.1.16</ecNumber>
    </recommendedName>
</protein>
<dbReference type="InterPro" id="IPR016589">
    <property type="entry name" value="tRNA_splic_SEN2"/>
</dbReference>
<organism evidence="14">
    <name type="scientific">Xenopus laevis</name>
    <name type="common">African clawed frog</name>
    <dbReference type="NCBI Taxonomy" id="8355"/>
    <lineage>
        <taxon>Eukaryota</taxon>
        <taxon>Metazoa</taxon>
        <taxon>Chordata</taxon>
        <taxon>Craniata</taxon>
        <taxon>Vertebrata</taxon>
        <taxon>Euteleostomi</taxon>
        <taxon>Amphibia</taxon>
        <taxon>Batrachia</taxon>
        <taxon>Anura</taxon>
        <taxon>Pipoidea</taxon>
        <taxon>Pipidae</taxon>
        <taxon>Xenopodinae</taxon>
        <taxon>Xenopus</taxon>
        <taxon>Xenopus</taxon>
    </lineage>
</organism>
<reference evidence="14" key="2">
    <citation type="submission" date="2004-06" db="EMBL/GenBank/DDBJ databases">
        <authorList>
            <consortium name="NIH - Xenopus Gene Collection (XGC) project"/>
        </authorList>
    </citation>
    <scope>NUCLEOTIDE SEQUENCE [LARGE SCALE MRNA]</scope>
    <source>
        <tissue evidence="14">Spleen</tissue>
    </source>
</reference>
<dbReference type="GO" id="GO:0000213">
    <property type="term" value="F:tRNA-intron lyase activity"/>
    <property type="evidence" value="ECO:0000318"/>
    <property type="project" value="GO_Central"/>
</dbReference>
<dbReference type="GeneID" id="444131"/>
<keyword evidence="7 9" id="KW-0539">Nucleus</keyword>
<gene>
    <name evidence="16 17 18 19 20 21" type="primary">tsen2.L</name>
    <name evidence="14" type="synonym">MGC80553</name>
    <name evidence="16 17 18 19 20" type="synonym">pch2b</name>
    <name evidence="17 18" type="synonym">sen2</name>
    <name evidence="18" type="synonym">sen2l</name>
    <name evidence="17 18" type="synonym">tsen2</name>
</gene>